<evidence type="ECO:0000256" key="1">
    <source>
        <dbReference type="ARBA" id="ARBA00004479"/>
    </source>
</evidence>
<keyword evidence="5 7" id="KW-0472">Membrane</keyword>
<keyword evidence="6" id="KW-0325">Glycoprotein</keyword>
<sequence>MKDKLKNVFKTTSNSAFGIPYTICEDFILLAYGDVENKRKTDFIGTSLDKRTMMVYSYCRNSNTYKKILQSEVFDDEIEHIIPADFDMSGKISFLLIFRTGILYRNKILFQEKAINNLPNTERIPILFADLELQPCLLVQINKEIKLLHKITKENFKIEKFLEIEDLSLSHSSSFVDVDGDLKADLIFVTNENDNNKIVIFTNSNMNYERSPNEILIGKTGPIVFGNFVGDGSNDIAYISEENKNWYLNILINKKLKFCSNKNKEKCIDWQENIGTKATDWGFEKDSEYHIRIPLKRFYKDLIPITFLKEIGNIPGGITVTDLNMDGRPDLILTFFDKKLNSNVFRILENTGEFGENLFRPVTYETFLYKMKGILSVSSADPENIGTEGLVINREYDGTYILEYSRNYLGSGNLKLSAITILPETSKKAYGSAIPGVTYFFELYETSDIRIMTQMSQSSFLHLQHPAVFFGLGTLNLLVDEIFISLPMTSSYKNIYSIDNKIIPNSDLVLKPENTKIAVELFLNLTKYAIYTSIVVIIVLIINILLVYIFYRSELKYFDKIKKSEKYAFYFEAL</sequence>
<dbReference type="GO" id="GO:0005886">
    <property type="term" value="C:plasma membrane"/>
    <property type="evidence" value="ECO:0007669"/>
    <property type="project" value="TreeGrafter"/>
</dbReference>
<dbReference type="AlphaFoldDB" id="A0A4Q9LC56"/>
<proteinExistence type="inferred from homology"/>
<evidence type="ECO:0000256" key="2">
    <source>
        <dbReference type="ARBA" id="ARBA00006496"/>
    </source>
</evidence>
<evidence type="ECO:0000313" key="9">
    <source>
        <dbReference type="EMBL" id="TBU04935.1"/>
    </source>
</evidence>
<dbReference type="InterPro" id="IPR024881">
    <property type="entry name" value="Tip"/>
</dbReference>
<feature type="domain" description="T-cell immunomodulatory protein TIP C2" evidence="8">
    <location>
        <begin position="430"/>
        <end position="514"/>
    </location>
</feature>
<dbReference type="VEuPathDB" id="MicrosporidiaDB:CWI37_0070p0020"/>
<evidence type="ECO:0000259" key="8">
    <source>
        <dbReference type="Pfam" id="PF23122"/>
    </source>
</evidence>
<evidence type="ECO:0000313" key="10">
    <source>
        <dbReference type="Proteomes" id="UP000292362"/>
    </source>
</evidence>
<dbReference type="InterPro" id="IPR028994">
    <property type="entry name" value="Integrin_alpha_N"/>
</dbReference>
<evidence type="ECO:0000256" key="6">
    <source>
        <dbReference type="ARBA" id="ARBA00023180"/>
    </source>
</evidence>
<accession>A0A4Q9LC56</accession>
<dbReference type="SUPFAM" id="SSF69318">
    <property type="entry name" value="Integrin alpha N-terminal domain"/>
    <property type="match status" value="1"/>
</dbReference>
<name>A0A4Q9LC56_9MICR</name>
<comment type="subcellular location">
    <subcellularLocation>
        <location evidence="1">Membrane</location>
        <topology evidence="1">Single-pass type I membrane protein</topology>
    </subcellularLocation>
</comment>
<organism evidence="9 10">
    <name type="scientific">Hamiltosporidium tvaerminnensis</name>
    <dbReference type="NCBI Taxonomy" id="1176355"/>
    <lineage>
        <taxon>Eukaryota</taxon>
        <taxon>Fungi</taxon>
        <taxon>Fungi incertae sedis</taxon>
        <taxon>Microsporidia</taxon>
        <taxon>Dubosqiidae</taxon>
        <taxon>Hamiltosporidium</taxon>
    </lineage>
</organism>
<dbReference type="Pfam" id="PF23122">
    <property type="entry name" value="C2_ITFG1"/>
    <property type="match status" value="1"/>
</dbReference>
<dbReference type="Proteomes" id="UP000292362">
    <property type="component" value="Unassembled WGS sequence"/>
</dbReference>
<keyword evidence="3 7" id="KW-0812">Transmembrane</keyword>
<dbReference type="InterPro" id="IPR057089">
    <property type="entry name" value="C2_TIP"/>
</dbReference>
<protein>
    <recommendedName>
        <fullName evidence="8">T-cell immunomodulatory protein TIP C2 domain-containing protein</fullName>
    </recommendedName>
</protein>
<reference evidence="9 10" key="1">
    <citation type="submission" date="2017-12" db="EMBL/GenBank/DDBJ databases">
        <authorList>
            <person name="Pombert J.-F."/>
            <person name="Haag K.L."/>
            <person name="Ebert D."/>
        </authorList>
    </citation>
    <scope>NUCLEOTIDE SEQUENCE [LARGE SCALE GENOMIC DNA]</scope>
    <source>
        <strain evidence="9">FI-OER-3-3</strain>
    </source>
</reference>
<feature type="transmembrane region" description="Helical" evidence="7">
    <location>
        <begin position="528"/>
        <end position="551"/>
    </location>
</feature>
<comment type="similarity">
    <text evidence="2">Belongs to the TIP family.</text>
</comment>
<evidence type="ECO:0000256" key="5">
    <source>
        <dbReference type="ARBA" id="ARBA00023136"/>
    </source>
</evidence>
<dbReference type="PANTHER" id="PTHR13412">
    <property type="entry name" value="T-CELL IMMUNOMODULATORY PROTEIN HOMOLOG"/>
    <property type="match status" value="1"/>
</dbReference>
<dbReference type="EMBL" id="PITJ01000070">
    <property type="protein sequence ID" value="TBU04935.1"/>
    <property type="molecule type" value="Genomic_DNA"/>
</dbReference>
<evidence type="ECO:0000256" key="3">
    <source>
        <dbReference type="ARBA" id="ARBA00022692"/>
    </source>
</evidence>
<evidence type="ECO:0000256" key="7">
    <source>
        <dbReference type="SAM" id="Phobius"/>
    </source>
</evidence>
<comment type="caution">
    <text evidence="9">The sequence shown here is derived from an EMBL/GenBank/DDBJ whole genome shotgun (WGS) entry which is preliminary data.</text>
</comment>
<dbReference type="PANTHER" id="PTHR13412:SF0">
    <property type="entry name" value="T-CELL IMMUNOMODULATORY PROTEIN"/>
    <property type="match status" value="1"/>
</dbReference>
<gene>
    <name evidence="9" type="ORF">CWI37_0070p0020</name>
</gene>
<evidence type="ECO:0000256" key="4">
    <source>
        <dbReference type="ARBA" id="ARBA00022989"/>
    </source>
</evidence>
<keyword evidence="4 7" id="KW-1133">Transmembrane helix</keyword>